<dbReference type="Proteomes" id="UP000824189">
    <property type="component" value="Unassembled WGS sequence"/>
</dbReference>
<dbReference type="AlphaFoldDB" id="A0A9D1RYU6"/>
<feature type="transmembrane region" description="Helical" evidence="1">
    <location>
        <begin position="16"/>
        <end position="40"/>
    </location>
</feature>
<protein>
    <submittedName>
        <fullName evidence="2">Uncharacterized protein</fullName>
    </submittedName>
</protein>
<dbReference type="EMBL" id="DXFZ01000089">
    <property type="protein sequence ID" value="HIW96272.1"/>
    <property type="molecule type" value="Genomic_DNA"/>
</dbReference>
<keyword evidence="1" id="KW-0812">Transmembrane</keyword>
<reference evidence="2" key="1">
    <citation type="journal article" date="2021" name="PeerJ">
        <title>Extensive microbial diversity within the chicken gut microbiome revealed by metagenomics and culture.</title>
        <authorList>
            <person name="Gilroy R."/>
            <person name="Ravi A."/>
            <person name="Getino M."/>
            <person name="Pursley I."/>
            <person name="Horton D.L."/>
            <person name="Alikhan N.F."/>
            <person name="Baker D."/>
            <person name="Gharbi K."/>
            <person name="Hall N."/>
            <person name="Watson M."/>
            <person name="Adriaenssens E.M."/>
            <person name="Foster-Nyarko E."/>
            <person name="Jarju S."/>
            <person name="Secka A."/>
            <person name="Antonio M."/>
            <person name="Oren A."/>
            <person name="Chaudhuri R.R."/>
            <person name="La Ragione R."/>
            <person name="Hildebrand F."/>
            <person name="Pallen M.J."/>
        </authorList>
    </citation>
    <scope>NUCLEOTIDE SEQUENCE</scope>
    <source>
        <strain evidence="2">4376</strain>
    </source>
</reference>
<sequence>MVESVINAPVWIQTPLVLFVMLAVCIPIAVGLRLLVFRIVPLTAEERRLLGYADAVDGATGGLATEEDAEEEKERVRKP</sequence>
<reference evidence="2" key="2">
    <citation type="submission" date="2021-04" db="EMBL/GenBank/DDBJ databases">
        <authorList>
            <person name="Gilroy R."/>
        </authorList>
    </citation>
    <scope>NUCLEOTIDE SEQUENCE</scope>
    <source>
        <strain evidence="2">4376</strain>
    </source>
</reference>
<organism evidence="2 3">
    <name type="scientific">Candidatus Corynebacterium gallistercoris</name>
    <dbReference type="NCBI Taxonomy" id="2838530"/>
    <lineage>
        <taxon>Bacteria</taxon>
        <taxon>Bacillati</taxon>
        <taxon>Actinomycetota</taxon>
        <taxon>Actinomycetes</taxon>
        <taxon>Mycobacteriales</taxon>
        <taxon>Corynebacteriaceae</taxon>
        <taxon>Corynebacterium</taxon>
    </lineage>
</organism>
<gene>
    <name evidence="2" type="ORF">H9867_07300</name>
</gene>
<evidence type="ECO:0000313" key="2">
    <source>
        <dbReference type="EMBL" id="HIW96272.1"/>
    </source>
</evidence>
<evidence type="ECO:0000256" key="1">
    <source>
        <dbReference type="SAM" id="Phobius"/>
    </source>
</evidence>
<comment type="caution">
    <text evidence="2">The sequence shown here is derived from an EMBL/GenBank/DDBJ whole genome shotgun (WGS) entry which is preliminary data.</text>
</comment>
<evidence type="ECO:0000313" key="3">
    <source>
        <dbReference type="Proteomes" id="UP000824189"/>
    </source>
</evidence>
<proteinExistence type="predicted"/>
<accession>A0A9D1RYU6</accession>
<keyword evidence="1" id="KW-1133">Transmembrane helix</keyword>
<keyword evidence="1" id="KW-0472">Membrane</keyword>
<name>A0A9D1RYU6_9CORY</name>